<dbReference type="GO" id="GO:0005886">
    <property type="term" value="C:plasma membrane"/>
    <property type="evidence" value="ECO:0007669"/>
    <property type="project" value="TreeGrafter"/>
</dbReference>
<name>A0A940DLB9_9BACT</name>
<dbReference type="GO" id="GO:0022857">
    <property type="term" value="F:transmembrane transporter activity"/>
    <property type="evidence" value="ECO:0007669"/>
    <property type="project" value="TreeGrafter"/>
</dbReference>
<dbReference type="InterPro" id="IPR050250">
    <property type="entry name" value="Macrolide_Exporter_MacB"/>
</dbReference>
<dbReference type="Proteomes" id="UP000712007">
    <property type="component" value="Unassembled WGS sequence"/>
</dbReference>
<keyword evidence="1" id="KW-0812">Transmembrane</keyword>
<reference evidence="3" key="1">
    <citation type="submission" date="2020-10" db="EMBL/GenBank/DDBJ databases">
        <authorList>
            <person name="Gilroy R."/>
        </authorList>
    </citation>
    <scope>NUCLEOTIDE SEQUENCE</scope>
    <source>
        <strain evidence="3">3924</strain>
    </source>
</reference>
<dbReference type="AlphaFoldDB" id="A0A940DLB9"/>
<keyword evidence="1" id="KW-0472">Membrane</keyword>
<evidence type="ECO:0000259" key="2">
    <source>
        <dbReference type="Pfam" id="PF12704"/>
    </source>
</evidence>
<proteinExistence type="predicted"/>
<organism evidence="3 4">
    <name type="scientific">Candidatus Aphodosoma intestinipullorum</name>
    <dbReference type="NCBI Taxonomy" id="2840674"/>
    <lineage>
        <taxon>Bacteria</taxon>
        <taxon>Pseudomonadati</taxon>
        <taxon>Bacteroidota</taxon>
        <taxon>Bacteroidia</taxon>
        <taxon>Bacteroidales</taxon>
        <taxon>Candidatus Aphodosoma</taxon>
    </lineage>
</organism>
<sequence length="265" mass="29680">MFDLDTFQEIWQTITRNKTRSLLTAFGVFWGIFMLVVMAGVGNGFRTGIMGGLESMPTNSAFFFPNRTSVPYKGFAKGRWWQMENSDIEAVRGIIPTTRYIGGVVFGPWATDNNVVRGDRSGSFRVMGLPPDYQYINPTKILAGRFINDIDIHEARNVCVIGAKIANDMYRPDEKPVGSTIRVNGVYYTVVGVVQRGSDKVNIFGSMDEMVTLPVTTMQRANNRGDKIDALMLAIDEKADIWAVMEDVKDFVKRRHMVAPEGEIA</sequence>
<evidence type="ECO:0000313" key="3">
    <source>
        <dbReference type="EMBL" id="MBO8439872.1"/>
    </source>
</evidence>
<dbReference type="EMBL" id="JADIMV010000073">
    <property type="protein sequence ID" value="MBO8439872.1"/>
    <property type="molecule type" value="Genomic_DNA"/>
</dbReference>
<evidence type="ECO:0000313" key="4">
    <source>
        <dbReference type="Proteomes" id="UP000712007"/>
    </source>
</evidence>
<feature type="non-terminal residue" evidence="3">
    <location>
        <position position="265"/>
    </location>
</feature>
<comment type="caution">
    <text evidence="3">The sequence shown here is derived from an EMBL/GenBank/DDBJ whole genome shotgun (WGS) entry which is preliminary data.</text>
</comment>
<dbReference type="PANTHER" id="PTHR30572">
    <property type="entry name" value="MEMBRANE COMPONENT OF TRANSPORTER-RELATED"/>
    <property type="match status" value="1"/>
</dbReference>
<dbReference type="PANTHER" id="PTHR30572:SF4">
    <property type="entry name" value="ABC TRANSPORTER PERMEASE YTRF"/>
    <property type="match status" value="1"/>
</dbReference>
<gene>
    <name evidence="3" type="ORF">IAC51_04400</name>
</gene>
<dbReference type="Pfam" id="PF12704">
    <property type="entry name" value="MacB_PCD"/>
    <property type="match status" value="1"/>
</dbReference>
<protein>
    <submittedName>
        <fullName evidence="3">ABC transporter permease</fullName>
    </submittedName>
</protein>
<feature type="domain" description="MacB-like periplasmic core" evidence="2">
    <location>
        <begin position="21"/>
        <end position="250"/>
    </location>
</feature>
<keyword evidence="1" id="KW-1133">Transmembrane helix</keyword>
<reference evidence="3" key="2">
    <citation type="journal article" date="2021" name="PeerJ">
        <title>Extensive microbial diversity within the chicken gut microbiome revealed by metagenomics and culture.</title>
        <authorList>
            <person name="Gilroy R."/>
            <person name="Ravi A."/>
            <person name="Getino M."/>
            <person name="Pursley I."/>
            <person name="Horton D.L."/>
            <person name="Alikhan N.F."/>
            <person name="Baker D."/>
            <person name="Gharbi K."/>
            <person name="Hall N."/>
            <person name="Watson M."/>
            <person name="Adriaenssens E.M."/>
            <person name="Foster-Nyarko E."/>
            <person name="Jarju S."/>
            <person name="Secka A."/>
            <person name="Antonio M."/>
            <person name="Oren A."/>
            <person name="Chaudhuri R.R."/>
            <person name="La Ragione R."/>
            <person name="Hildebrand F."/>
            <person name="Pallen M.J."/>
        </authorList>
    </citation>
    <scope>NUCLEOTIDE SEQUENCE</scope>
    <source>
        <strain evidence="3">3924</strain>
    </source>
</reference>
<feature type="transmembrane region" description="Helical" evidence="1">
    <location>
        <begin position="21"/>
        <end position="41"/>
    </location>
</feature>
<dbReference type="InterPro" id="IPR025857">
    <property type="entry name" value="MacB_PCD"/>
</dbReference>
<accession>A0A940DLB9</accession>
<evidence type="ECO:0000256" key="1">
    <source>
        <dbReference type="SAM" id="Phobius"/>
    </source>
</evidence>